<evidence type="ECO:0000313" key="2">
    <source>
        <dbReference type="EMBL" id="KAF0903779.1"/>
    </source>
</evidence>
<comment type="caution">
    <text evidence="2">The sequence shown here is derived from an EMBL/GenBank/DDBJ whole genome shotgun (WGS) entry which is preliminary data.</text>
</comment>
<proteinExistence type="predicted"/>
<feature type="region of interest" description="Disordered" evidence="1">
    <location>
        <begin position="72"/>
        <end position="107"/>
    </location>
</feature>
<dbReference type="EMBL" id="SPHZ02000008">
    <property type="protein sequence ID" value="KAF0903779.1"/>
    <property type="molecule type" value="Genomic_DNA"/>
</dbReference>
<reference evidence="2 3" key="1">
    <citation type="submission" date="2019-11" db="EMBL/GenBank/DDBJ databases">
        <title>Whole genome sequence of Oryza granulata.</title>
        <authorList>
            <person name="Li W."/>
        </authorList>
    </citation>
    <scope>NUCLEOTIDE SEQUENCE [LARGE SCALE GENOMIC DNA]</scope>
    <source>
        <strain evidence="3">cv. Menghai</strain>
        <tissue evidence="2">Leaf</tissue>
    </source>
</reference>
<organism evidence="2 3">
    <name type="scientific">Oryza meyeriana var. granulata</name>
    <dbReference type="NCBI Taxonomy" id="110450"/>
    <lineage>
        <taxon>Eukaryota</taxon>
        <taxon>Viridiplantae</taxon>
        <taxon>Streptophyta</taxon>
        <taxon>Embryophyta</taxon>
        <taxon>Tracheophyta</taxon>
        <taxon>Spermatophyta</taxon>
        <taxon>Magnoliopsida</taxon>
        <taxon>Liliopsida</taxon>
        <taxon>Poales</taxon>
        <taxon>Poaceae</taxon>
        <taxon>BOP clade</taxon>
        <taxon>Oryzoideae</taxon>
        <taxon>Oryzeae</taxon>
        <taxon>Oryzinae</taxon>
        <taxon>Oryza</taxon>
        <taxon>Oryza meyeriana</taxon>
    </lineage>
</organism>
<dbReference type="AlphaFoldDB" id="A0A6G1CUM5"/>
<protein>
    <submittedName>
        <fullName evidence="2">Uncharacterized protein</fullName>
    </submittedName>
</protein>
<dbReference type="Proteomes" id="UP000479710">
    <property type="component" value="Unassembled WGS sequence"/>
</dbReference>
<evidence type="ECO:0000256" key="1">
    <source>
        <dbReference type="SAM" id="MobiDB-lite"/>
    </source>
</evidence>
<name>A0A6G1CUM5_9ORYZ</name>
<keyword evidence="3" id="KW-1185">Reference proteome</keyword>
<accession>A0A6G1CUM5</accession>
<evidence type="ECO:0000313" key="3">
    <source>
        <dbReference type="Proteomes" id="UP000479710"/>
    </source>
</evidence>
<sequence length="107" mass="11362">MQFRACRPSAQQGRASRWRAAAPAVKGEGGVGSLATYCAMQGGGDGSWWTGGYAMESGSGFSTAWGGVPTAAARHRNGRRRRRGSSTRCRRPHVSTYRAAEGDPSEI</sequence>
<gene>
    <name evidence="2" type="ORF">E2562_029887</name>
</gene>
<feature type="compositionally biased region" description="Basic residues" evidence="1">
    <location>
        <begin position="73"/>
        <end position="93"/>
    </location>
</feature>